<evidence type="ECO:0000313" key="6">
    <source>
        <dbReference type="EMBL" id="MFD2216398.1"/>
    </source>
</evidence>
<accession>A0ABW5C5Z5</accession>
<evidence type="ECO:0000313" key="7">
    <source>
        <dbReference type="Proteomes" id="UP001597318"/>
    </source>
</evidence>
<evidence type="ECO:0000256" key="3">
    <source>
        <dbReference type="ARBA" id="ARBA00022801"/>
    </source>
</evidence>
<evidence type="ECO:0000259" key="5">
    <source>
        <dbReference type="PROSITE" id="PS50830"/>
    </source>
</evidence>
<gene>
    <name evidence="6" type="ORF">ACFSKK_22235</name>
</gene>
<keyword evidence="7" id="KW-1185">Reference proteome</keyword>
<keyword evidence="3" id="KW-0378">Hydrolase</keyword>
<dbReference type="Proteomes" id="UP001597318">
    <property type="component" value="Unassembled WGS sequence"/>
</dbReference>
<organism evidence="6 7">
    <name type="scientific">Metabacillus endolithicus</name>
    <dbReference type="NCBI Taxonomy" id="1535204"/>
    <lineage>
        <taxon>Bacteria</taxon>
        <taxon>Bacillati</taxon>
        <taxon>Bacillota</taxon>
        <taxon>Bacilli</taxon>
        <taxon>Bacillales</taxon>
        <taxon>Bacillaceae</taxon>
        <taxon>Metabacillus</taxon>
    </lineage>
</organism>
<feature type="signal peptide" evidence="4">
    <location>
        <begin position="1"/>
        <end position="25"/>
    </location>
</feature>
<feature type="domain" description="TNase-like" evidence="5">
    <location>
        <begin position="41"/>
        <end position="170"/>
    </location>
</feature>
<dbReference type="Gene3D" id="2.40.50.90">
    <property type="match status" value="1"/>
</dbReference>
<keyword evidence="2" id="KW-0255">Endonuclease</keyword>
<dbReference type="PANTHER" id="PTHR12302">
    <property type="entry name" value="EBNA2 BINDING PROTEIN P100"/>
    <property type="match status" value="1"/>
</dbReference>
<name>A0ABW5C5Z5_9BACI</name>
<dbReference type="SUPFAM" id="SSF50199">
    <property type="entry name" value="Staphylococcal nuclease"/>
    <property type="match status" value="1"/>
</dbReference>
<dbReference type="PROSITE" id="PS50830">
    <property type="entry name" value="TNASE_3"/>
    <property type="match status" value="1"/>
</dbReference>
<dbReference type="Pfam" id="PF00565">
    <property type="entry name" value="SNase"/>
    <property type="match status" value="1"/>
</dbReference>
<dbReference type="RefSeq" id="WP_247347716.1">
    <property type="nucleotide sequence ID" value="NZ_CP095551.1"/>
</dbReference>
<evidence type="ECO:0000256" key="1">
    <source>
        <dbReference type="ARBA" id="ARBA00022722"/>
    </source>
</evidence>
<keyword evidence="1" id="KW-0540">Nuclease</keyword>
<feature type="chain" id="PRO_5046361947" evidence="4">
    <location>
        <begin position="26"/>
        <end position="188"/>
    </location>
</feature>
<evidence type="ECO:0000256" key="4">
    <source>
        <dbReference type="SAM" id="SignalP"/>
    </source>
</evidence>
<evidence type="ECO:0000256" key="2">
    <source>
        <dbReference type="ARBA" id="ARBA00022759"/>
    </source>
</evidence>
<dbReference type="PANTHER" id="PTHR12302:SF3">
    <property type="entry name" value="SERINE_THREONINE-PROTEIN KINASE 31"/>
    <property type="match status" value="1"/>
</dbReference>
<sequence length="188" mass="21733">MKAVKYSLFLIVFMFLYGCSNNTSLSSTIESLGTSITPISLPENVHVERVIDGDTIEFRTGDGTLHVGRLLCINAPEYTKTRQPYGKEATLFLRNLIEDKDIEIEYDIDIIDKYDRKLIHVKFNGQSVQELLLKEGLVRVAYLYNDYKYIDKYREAEQVATNKQINIWSKEKYVDSNNGFDIEAYNGY</sequence>
<dbReference type="InterPro" id="IPR016071">
    <property type="entry name" value="Staphylococal_nuclease_OB-fold"/>
</dbReference>
<keyword evidence="4" id="KW-0732">Signal</keyword>
<dbReference type="PROSITE" id="PS51257">
    <property type="entry name" value="PROKAR_LIPOPROTEIN"/>
    <property type="match status" value="1"/>
</dbReference>
<reference evidence="7" key="1">
    <citation type="journal article" date="2019" name="Int. J. Syst. Evol. Microbiol.">
        <title>The Global Catalogue of Microorganisms (GCM) 10K type strain sequencing project: providing services to taxonomists for standard genome sequencing and annotation.</title>
        <authorList>
            <consortium name="The Broad Institute Genomics Platform"/>
            <consortium name="The Broad Institute Genome Sequencing Center for Infectious Disease"/>
            <person name="Wu L."/>
            <person name="Ma J."/>
        </authorList>
    </citation>
    <scope>NUCLEOTIDE SEQUENCE [LARGE SCALE GENOMIC DNA]</scope>
    <source>
        <strain evidence="7">CGMCC 1.15474</strain>
    </source>
</reference>
<dbReference type="EMBL" id="JBHUIK010000007">
    <property type="protein sequence ID" value="MFD2216398.1"/>
    <property type="molecule type" value="Genomic_DNA"/>
</dbReference>
<proteinExistence type="predicted"/>
<dbReference type="InterPro" id="IPR035437">
    <property type="entry name" value="SNase_OB-fold_sf"/>
</dbReference>
<comment type="caution">
    <text evidence="6">The sequence shown here is derived from an EMBL/GenBank/DDBJ whole genome shotgun (WGS) entry which is preliminary data.</text>
</comment>
<dbReference type="SMART" id="SM00318">
    <property type="entry name" value="SNc"/>
    <property type="match status" value="1"/>
</dbReference>
<protein>
    <submittedName>
        <fullName evidence="6">Thermonuclease family protein</fullName>
    </submittedName>
</protein>